<protein>
    <submittedName>
        <fullName evidence="2">Uncharacterized protein</fullName>
    </submittedName>
</protein>
<dbReference type="EMBL" id="JBBMFD010000040">
    <property type="protein sequence ID" value="MEQ2441750.1"/>
    <property type="molecule type" value="Genomic_DNA"/>
</dbReference>
<dbReference type="Proteomes" id="UP001489509">
    <property type="component" value="Unassembled WGS sequence"/>
</dbReference>
<accession>A0ABV1E4W4</accession>
<reference evidence="2 3" key="1">
    <citation type="submission" date="2024-03" db="EMBL/GenBank/DDBJ databases">
        <title>Human intestinal bacterial collection.</title>
        <authorList>
            <person name="Pauvert C."/>
            <person name="Hitch T.C.A."/>
            <person name="Clavel T."/>
        </authorList>
    </citation>
    <scope>NUCLEOTIDE SEQUENCE [LARGE SCALE GENOMIC DNA]</scope>
    <source>
        <strain evidence="2 3">CLA-JM-H44</strain>
    </source>
</reference>
<evidence type="ECO:0000313" key="2">
    <source>
        <dbReference type="EMBL" id="MEQ2441750.1"/>
    </source>
</evidence>
<dbReference type="RefSeq" id="WP_349221042.1">
    <property type="nucleotide sequence ID" value="NZ_JBBMFD010000040.1"/>
</dbReference>
<feature type="compositionally biased region" description="Basic and acidic residues" evidence="1">
    <location>
        <begin position="1"/>
        <end position="14"/>
    </location>
</feature>
<keyword evidence="3" id="KW-1185">Reference proteome</keyword>
<proteinExistence type="predicted"/>
<gene>
    <name evidence="2" type="ORF">WMO26_13005</name>
</gene>
<feature type="region of interest" description="Disordered" evidence="1">
    <location>
        <begin position="1"/>
        <end position="52"/>
    </location>
</feature>
<sequence>MREEAGRVTEETAQRETAAGCKPFRGKIGEGAPVSAGGNAPRTAYVTRQSEE</sequence>
<comment type="caution">
    <text evidence="2">The sequence shown here is derived from an EMBL/GenBank/DDBJ whole genome shotgun (WGS) entry which is preliminary data.</text>
</comment>
<evidence type="ECO:0000256" key="1">
    <source>
        <dbReference type="SAM" id="MobiDB-lite"/>
    </source>
</evidence>
<name>A0ABV1E4W4_9FIRM</name>
<organism evidence="2 3">
    <name type="scientific">Solibaculum intestinale</name>
    <dbReference type="NCBI Taxonomy" id="3133165"/>
    <lineage>
        <taxon>Bacteria</taxon>
        <taxon>Bacillati</taxon>
        <taxon>Bacillota</taxon>
        <taxon>Clostridia</taxon>
        <taxon>Eubacteriales</taxon>
        <taxon>Oscillospiraceae</taxon>
        <taxon>Solibaculum</taxon>
    </lineage>
</organism>
<evidence type="ECO:0000313" key="3">
    <source>
        <dbReference type="Proteomes" id="UP001489509"/>
    </source>
</evidence>